<evidence type="ECO:0000313" key="6">
    <source>
        <dbReference type="Proteomes" id="UP001500221"/>
    </source>
</evidence>
<evidence type="ECO:0000313" key="5">
    <source>
        <dbReference type="EMBL" id="GAA5155011.1"/>
    </source>
</evidence>
<dbReference type="InterPro" id="IPR010982">
    <property type="entry name" value="Lambda_DNA-bd_dom_sf"/>
</dbReference>
<dbReference type="Gene3D" id="1.10.260.40">
    <property type="entry name" value="lambda repressor-like DNA-binding domains"/>
    <property type="match status" value="1"/>
</dbReference>
<keyword evidence="6" id="KW-1185">Reference proteome</keyword>
<dbReference type="SUPFAM" id="SSF53822">
    <property type="entry name" value="Periplasmic binding protein-like I"/>
    <property type="match status" value="1"/>
</dbReference>
<dbReference type="Pfam" id="PF00356">
    <property type="entry name" value="LacI"/>
    <property type="match status" value="1"/>
</dbReference>
<keyword evidence="2 5" id="KW-0238">DNA-binding</keyword>
<reference evidence="6" key="1">
    <citation type="journal article" date="2019" name="Int. J. Syst. Evol. Microbiol.">
        <title>The Global Catalogue of Microorganisms (GCM) 10K type strain sequencing project: providing services to taxonomists for standard genome sequencing and annotation.</title>
        <authorList>
            <consortium name="The Broad Institute Genomics Platform"/>
            <consortium name="The Broad Institute Genome Sequencing Center for Infectious Disease"/>
            <person name="Wu L."/>
            <person name="Ma J."/>
        </authorList>
    </citation>
    <scope>NUCLEOTIDE SEQUENCE [LARGE SCALE GENOMIC DNA]</scope>
    <source>
        <strain evidence="6">JCM 18459</strain>
    </source>
</reference>
<dbReference type="PANTHER" id="PTHR30146:SF155">
    <property type="entry name" value="ALANINE RACEMASE"/>
    <property type="match status" value="1"/>
</dbReference>
<protein>
    <submittedName>
        <fullName evidence="5">LacI family DNA-binding transcriptional regulator</fullName>
    </submittedName>
</protein>
<keyword evidence="1" id="KW-0805">Transcription regulation</keyword>
<dbReference type="SMART" id="SM00354">
    <property type="entry name" value="HTH_LACI"/>
    <property type="match status" value="1"/>
</dbReference>
<name>A0ABP9Q106_9ACTN</name>
<dbReference type="Pfam" id="PF13377">
    <property type="entry name" value="Peripla_BP_3"/>
    <property type="match status" value="1"/>
</dbReference>
<dbReference type="PROSITE" id="PS00356">
    <property type="entry name" value="HTH_LACI_1"/>
    <property type="match status" value="1"/>
</dbReference>
<dbReference type="InterPro" id="IPR000843">
    <property type="entry name" value="HTH_LacI"/>
</dbReference>
<dbReference type="PROSITE" id="PS50932">
    <property type="entry name" value="HTH_LACI_2"/>
    <property type="match status" value="1"/>
</dbReference>
<feature type="domain" description="HTH lacI-type" evidence="4">
    <location>
        <begin position="4"/>
        <end position="58"/>
    </location>
</feature>
<evidence type="ECO:0000256" key="2">
    <source>
        <dbReference type="ARBA" id="ARBA00023125"/>
    </source>
</evidence>
<dbReference type="Proteomes" id="UP001500221">
    <property type="component" value="Unassembled WGS sequence"/>
</dbReference>
<dbReference type="CDD" id="cd01392">
    <property type="entry name" value="HTH_LacI"/>
    <property type="match status" value="1"/>
</dbReference>
<evidence type="ECO:0000256" key="3">
    <source>
        <dbReference type="ARBA" id="ARBA00023163"/>
    </source>
</evidence>
<dbReference type="CDD" id="cd06267">
    <property type="entry name" value="PBP1_LacI_sugar_binding-like"/>
    <property type="match status" value="1"/>
</dbReference>
<proteinExistence type="predicted"/>
<accession>A0ABP9Q106</accession>
<dbReference type="PANTHER" id="PTHR30146">
    <property type="entry name" value="LACI-RELATED TRANSCRIPTIONAL REPRESSOR"/>
    <property type="match status" value="1"/>
</dbReference>
<dbReference type="InterPro" id="IPR028082">
    <property type="entry name" value="Peripla_BP_I"/>
</dbReference>
<dbReference type="GO" id="GO:0003677">
    <property type="term" value="F:DNA binding"/>
    <property type="evidence" value="ECO:0007669"/>
    <property type="project" value="UniProtKB-KW"/>
</dbReference>
<sequence>MARPTISDVARAAGVSKGAVSFALNDRPGVSADTRARVLDVARAMGWTPSAGARALSTSRAHAVGLVLARAPEVLRADSFFPAFIAGLETVLSGRDYALLLQVAERDDEPAYRRLAQQQRVDGVILTDLHVDDDRPRLLAELDLPAVLVGPRLDVPPSPRQVTLGADDGPAVRETVRHLVGLGHRVVAHVAGPADLVHGRSRRAAWEAALAEAGLRPGPVVEADFSAESGARATHHLLDLAPDERPTAIVYANDLMATAALAVAHERGVDVPGQLSVTGYDDTELAAHLRPALTTVRTDVVGWGRAAATRLLQLVDGDTGGGPAPAAPTARLVVRASTGPAPST</sequence>
<gene>
    <name evidence="5" type="ORF">GCM10023340_39530</name>
</gene>
<dbReference type="SUPFAM" id="SSF47413">
    <property type="entry name" value="lambda repressor-like DNA-binding domains"/>
    <property type="match status" value="1"/>
</dbReference>
<dbReference type="Gene3D" id="3.40.50.2300">
    <property type="match status" value="2"/>
</dbReference>
<keyword evidence="3" id="KW-0804">Transcription</keyword>
<evidence type="ECO:0000256" key="1">
    <source>
        <dbReference type="ARBA" id="ARBA00023015"/>
    </source>
</evidence>
<dbReference type="RefSeq" id="WP_345462836.1">
    <property type="nucleotide sequence ID" value="NZ_BAABKG010000005.1"/>
</dbReference>
<organism evidence="5 6">
    <name type="scientific">Nocardioides marinquilinus</name>
    <dbReference type="NCBI Taxonomy" id="1210400"/>
    <lineage>
        <taxon>Bacteria</taxon>
        <taxon>Bacillati</taxon>
        <taxon>Actinomycetota</taxon>
        <taxon>Actinomycetes</taxon>
        <taxon>Propionibacteriales</taxon>
        <taxon>Nocardioidaceae</taxon>
        <taxon>Nocardioides</taxon>
    </lineage>
</organism>
<comment type="caution">
    <text evidence="5">The sequence shown here is derived from an EMBL/GenBank/DDBJ whole genome shotgun (WGS) entry which is preliminary data.</text>
</comment>
<dbReference type="EMBL" id="BAABKG010000005">
    <property type="protein sequence ID" value="GAA5155011.1"/>
    <property type="molecule type" value="Genomic_DNA"/>
</dbReference>
<evidence type="ECO:0000259" key="4">
    <source>
        <dbReference type="PROSITE" id="PS50932"/>
    </source>
</evidence>
<dbReference type="InterPro" id="IPR046335">
    <property type="entry name" value="LacI/GalR-like_sensor"/>
</dbReference>